<evidence type="ECO:0000313" key="2">
    <source>
        <dbReference type="Proteomes" id="UP000694925"/>
    </source>
</evidence>
<keyword evidence="2" id="KW-1185">Reference proteome</keyword>
<dbReference type="GeneID" id="113464132"/>
<gene>
    <name evidence="3" type="primary">LOC113464132</name>
</gene>
<dbReference type="KEGG" id="ccal:113464132"/>
<feature type="region of interest" description="Disordered" evidence="1">
    <location>
        <begin position="62"/>
        <end position="111"/>
    </location>
</feature>
<evidence type="ECO:0000256" key="1">
    <source>
        <dbReference type="SAM" id="MobiDB-lite"/>
    </source>
</evidence>
<accession>A0AAJ7WA54</accession>
<proteinExistence type="predicted"/>
<feature type="compositionally biased region" description="Polar residues" evidence="1">
    <location>
        <begin position="62"/>
        <end position="77"/>
    </location>
</feature>
<reference evidence="3" key="1">
    <citation type="submission" date="2025-08" db="UniProtKB">
        <authorList>
            <consortium name="RefSeq"/>
        </authorList>
    </citation>
    <scope>IDENTIFICATION</scope>
    <source>
        <tissue evidence="3">Whole body</tissue>
    </source>
</reference>
<evidence type="ECO:0000313" key="3">
    <source>
        <dbReference type="RefSeq" id="XP_026668018.1"/>
    </source>
</evidence>
<dbReference type="RefSeq" id="XP_026668018.1">
    <property type="nucleotide sequence ID" value="XM_026812217.1"/>
</dbReference>
<sequence>MLGTKCSSLVLPRSLQYDSSGGYINDGYSIYRHNHYIPKNEDVLLEDISFAAINFTNISKMNSRSNRTNQCNPNHTPTGPGHKAGYHGAGTKADLDNRSNQMNPNNPAYKK</sequence>
<dbReference type="Proteomes" id="UP000694925">
    <property type="component" value="Unplaced"/>
</dbReference>
<name>A0AAJ7WA54_9HYME</name>
<dbReference type="AlphaFoldDB" id="A0AAJ7WA54"/>
<organism evidence="2 3">
    <name type="scientific">Ceratina calcarata</name>
    <dbReference type="NCBI Taxonomy" id="156304"/>
    <lineage>
        <taxon>Eukaryota</taxon>
        <taxon>Metazoa</taxon>
        <taxon>Ecdysozoa</taxon>
        <taxon>Arthropoda</taxon>
        <taxon>Hexapoda</taxon>
        <taxon>Insecta</taxon>
        <taxon>Pterygota</taxon>
        <taxon>Neoptera</taxon>
        <taxon>Endopterygota</taxon>
        <taxon>Hymenoptera</taxon>
        <taxon>Apocrita</taxon>
        <taxon>Aculeata</taxon>
        <taxon>Apoidea</taxon>
        <taxon>Anthophila</taxon>
        <taxon>Apidae</taxon>
        <taxon>Ceratina</taxon>
        <taxon>Zadontomerus</taxon>
    </lineage>
</organism>
<protein>
    <submittedName>
        <fullName evidence="3">Uncharacterized protein LOC113464132</fullName>
    </submittedName>
</protein>
<feature type="compositionally biased region" description="Polar residues" evidence="1">
    <location>
        <begin position="98"/>
        <end position="111"/>
    </location>
</feature>